<reference evidence="3" key="1">
    <citation type="submission" date="2017-09" db="EMBL/GenBank/DDBJ databases">
        <title>Depth-based differentiation of microbial function through sediment-hosted aquifers and enrichment of novel symbionts in the deep terrestrial subsurface.</title>
        <authorList>
            <person name="Probst A.J."/>
            <person name="Ladd B."/>
            <person name="Jarett J.K."/>
            <person name="Geller-Mcgrath D.E."/>
            <person name="Sieber C.M.K."/>
            <person name="Emerson J.B."/>
            <person name="Anantharaman K."/>
            <person name="Thomas B.C."/>
            <person name="Malmstrom R."/>
            <person name="Stieglmeier M."/>
            <person name="Klingl A."/>
            <person name="Woyke T."/>
            <person name="Ryan C.M."/>
            <person name="Banfield J.F."/>
        </authorList>
    </citation>
    <scope>NUCLEOTIDE SEQUENCE [LARGE SCALE GENOMIC DNA]</scope>
</reference>
<feature type="domain" description="Aminoglycoside phosphotransferase" evidence="1">
    <location>
        <begin position="147"/>
        <end position="197"/>
    </location>
</feature>
<accession>A0A2H0XB63</accession>
<dbReference type="GO" id="GO:0004672">
    <property type="term" value="F:protein kinase activity"/>
    <property type="evidence" value="ECO:0007669"/>
    <property type="project" value="InterPro"/>
</dbReference>
<dbReference type="Gene3D" id="3.30.200.20">
    <property type="entry name" value="Phosphorylase Kinase, domain 1"/>
    <property type="match status" value="1"/>
</dbReference>
<name>A0A2H0XB63_UNCKA</name>
<evidence type="ECO:0000313" key="2">
    <source>
        <dbReference type="EMBL" id="PIS22163.1"/>
    </source>
</evidence>
<dbReference type="InterPro" id="IPR002575">
    <property type="entry name" value="Aminoglycoside_PTrfase"/>
</dbReference>
<sequence length="270" mass="31531">MQDANQKYISGLKEYHHKLENFVRESYLIDPKYLEVISWGYHTTAIYIKANDNKEYLLRLADWSEKKEKGILKDIELSNKLRGVIPTPVYIKNHSGNYICRFEDKILRLSHYISGLAPLDMDFNILEQMVTVLKKIHATTHADSLCNGVLLHGDLTPHNVLVSFGKVVAIMDFELLFVGPREWDLARTAFFSWNYMKNALFEQVAQFVLEKYGYDSINSNLFFKYAVENAQKHLDSVEKHRNDYDRQEDWEKDHDFATKQIASLRSCPAQ</sequence>
<dbReference type="PANTHER" id="PTHR21310">
    <property type="entry name" value="AMINOGLYCOSIDE PHOSPHOTRANSFERASE-RELATED-RELATED"/>
    <property type="match status" value="1"/>
</dbReference>
<proteinExistence type="predicted"/>
<dbReference type="EMBL" id="PEYU01000076">
    <property type="protein sequence ID" value="PIS22163.1"/>
    <property type="molecule type" value="Genomic_DNA"/>
</dbReference>
<dbReference type="InterPro" id="IPR011009">
    <property type="entry name" value="Kinase-like_dom_sf"/>
</dbReference>
<dbReference type="InterPro" id="IPR051678">
    <property type="entry name" value="AGP_Transferase"/>
</dbReference>
<gene>
    <name evidence="2" type="ORF">COT50_03480</name>
</gene>
<comment type="caution">
    <text evidence="2">The sequence shown here is derived from an EMBL/GenBank/DDBJ whole genome shotgun (WGS) entry which is preliminary data.</text>
</comment>
<protein>
    <recommendedName>
        <fullName evidence="1">Aminoglycoside phosphotransferase domain-containing protein</fullName>
    </recommendedName>
</protein>
<evidence type="ECO:0000313" key="3">
    <source>
        <dbReference type="Proteomes" id="UP000231252"/>
    </source>
</evidence>
<dbReference type="Gene3D" id="3.90.1200.10">
    <property type="match status" value="1"/>
</dbReference>
<dbReference type="Pfam" id="PF01636">
    <property type="entry name" value="APH"/>
    <property type="match status" value="1"/>
</dbReference>
<evidence type="ECO:0000259" key="1">
    <source>
        <dbReference type="Pfam" id="PF01636"/>
    </source>
</evidence>
<dbReference type="Proteomes" id="UP000231252">
    <property type="component" value="Unassembled WGS sequence"/>
</dbReference>
<dbReference type="SUPFAM" id="SSF56112">
    <property type="entry name" value="Protein kinase-like (PK-like)"/>
    <property type="match status" value="1"/>
</dbReference>
<organism evidence="2 3">
    <name type="scientific">candidate division WWE3 bacterium CG08_land_8_20_14_0_20_41_10</name>
    <dbReference type="NCBI Taxonomy" id="1975085"/>
    <lineage>
        <taxon>Bacteria</taxon>
        <taxon>Katanobacteria</taxon>
    </lineage>
</organism>
<dbReference type="InterPro" id="IPR008266">
    <property type="entry name" value="Tyr_kinase_AS"/>
</dbReference>
<dbReference type="PROSITE" id="PS00109">
    <property type="entry name" value="PROTEIN_KINASE_TYR"/>
    <property type="match status" value="1"/>
</dbReference>
<dbReference type="PANTHER" id="PTHR21310:SF15">
    <property type="entry name" value="AMINOGLYCOSIDE PHOSPHOTRANSFERASE DOMAIN-CONTAINING PROTEIN"/>
    <property type="match status" value="1"/>
</dbReference>
<dbReference type="AlphaFoldDB" id="A0A2H0XB63"/>